<evidence type="ECO:0000313" key="1">
    <source>
        <dbReference type="EMBL" id="BCN31962.1"/>
    </source>
</evidence>
<proteinExistence type="predicted"/>
<dbReference type="KEGG" id="ahb:bsdtb5_32570"/>
<keyword evidence="2" id="KW-1185">Reference proteome</keyword>
<dbReference type="Proteomes" id="UP000595897">
    <property type="component" value="Chromosome"/>
</dbReference>
<gene>
    <name evidence="1" type="ORF">bsdtb5_32570</name>
</gene>
<name>A0A7R7ENB7_9FIRM</name>
<dbReference type="EMBL" id="AP024169">
    <property type="protein sequence ID" value="BCN31962.1"/>
    <property type="molecule type" value="Genomic_DNA"/>
</dbReference>
<accession>A0A7R7ENB7</accession>
<evidence type="ECO:0000313" key="2">
    <source>
        <dbReference type="Proteomes" id="UP000595897"/>
    </source>
</evidence>
<reference evidence="1 2" key="1">
    <citation type="submission" date="2020-11" db="EMBL/GenBank/DDBJ databases">
        <title>Draft genome sequencing of a Lachnospiraceae strain isolated from anoxic soil subjected to BSD treatment.</title>
        <authorList>
            <person name="Uek A."/>
            <person name="Tonouchi A."/>
        </authorList>
    </citation>
    <scope>NUCLEOTIDE SEQUENCE [LARGE SCALE GENOMIC DNA]</scope>
    <source>
        <strain evidence="1 2">TB5</strain>
    </source>
</reference>
<organism evidence="1 2">
    <name type="scientific">Anaeromicropila herbilytica</name>
    <dbReference type="NCBI Taxonomy" id="2785025"/>
    <lineage>
        <taxon>Bacteria</taxon>
        <taxon>Bacillati</taxon>
        <taxon>Bacillota</taxon>
        <taxon>Clostridia</taxon>
        <taxon>Lachnospirales</taxon>
        <taxon>Lachnospiraceae</taxon>
        <taxon>Anaeromicropila</taxon>
    </lineage>
</organism>
<protein>
    <submittedName>
        <fullName evidence="1">Uncharacterized protein</fullName>
    </submittedName>
</protein>
<dbReference type="AlphaFoldDB" id="A0A7R7ENB7"/>
<sequence length="102" mass="12138">MAFGFEYQQPKREWIPKKENFVETSVIASFKEDGDLKPLKLLMEQEGERTVYDIPKIYYKSICKVGKIESIRFGIRLDSELNIMSELVYFIEEHNWKIKLLS</sequence>